<dbReference type="SMART" id="SM00268">
    <property type="entry name" value="ACTIN"/>
    <property type="match status" value="1"/>
</dbReference>
<reference evidence="2" key="1">
    <citation type="submission" date="2021-01" db="EMBL/GenBank/DDBJ databases">
        <authorList>
            <consortium name="Genoscope - CEA"/>
            <person name="William W."/>
        </authorList>
    </citation>
    <scope>NUCLEOTIDE SEQUENCE</scope>
</reference>
<comment type="similarity">
    <text evidence="1">Belongs to the actin family.</text>
</comment>
<sequence length="387" mass="44773">MFIPYKKNKGYKIPVIFEFGQQNTRVGYAGTDGPEVVLPSDLLMDSEGNMKFIEQNSTYQPIGFDVKNILQGGQIVDFDIWKEYVEHILNNVLIQERHFPFFFVENGNVKKETRNKIIEMLFEEIDVSSVFFHRNTMLAQYIVGKDNVLVVDCGASHTTITPILDGNVIEKGIIRGEIGGEYITNKLYDIWKQQGLPFSRFKNYSQLSPSLQMYGDLEIVREIKHQCVKLYDQPIENLKFNPTVDNQAYELPDQTKLLISEEMYKYPEFLYEPTENFEGLDKALETSLEKIDTDYRKELVQNVILIGGASCTVNMVERFQRTINNLKIFGLSSRSKVQTLPKFFDRQHASWLGASIVASSQIYDQWTLNKSDYDEHGSSLIEKKMFY</sequence>
<dbReference type="OMA" id="HEVNSKK"/>
<dbReference type="AlphaFoldDB" id="A0A8S1NKN6"/>
<evidence type="ECO:0000313" key="3">
    <source>
        <dbReference type="Proteomes" id="UP000688137"/>
    </source>
</evidence>
<organism evidence="2 3">
    <name type="scientific">Paramecium primaurelia</name>
    <dbReference type="NCBI Taxonomy" id="5886"/>
    <lineage>
        <taxon>Eukaryota</taxon>
        <taxon>Sar</taxon>
        <taxon>Alveolata</taxon>
        <taxon>Ciliophora</taxon>
        <taxon>Intramacronucleata</taxon>
        <taxon>Oligohymenophorea</taxon>
        <taxon>Peniculida</taxon>
        <taxon>Parameciidae</taxon>
        <taxon>Paramecium</taxon>
    </lineage>
</organism>
<name>A0A8S1NKN6_PARPR</name>
<keyword evidence="3" id="KW-1185">Reference proteome</keyword>
<accession>A0A8S1NKN6</accession>
<dbReference type="Proteomes" id="UP000688137">
    <property type="component" value="Unassembled WGS sequence"/>
</dbReference>
<dbReference type="Pfam" id="PF00022">
    <property type="entry name" value="Actin"/>
    <property type="match status" value="1"/>
</dbReference>
<dbReference type="PANTHER" id="PTHR11937">
    <property type="entry name" value="ACTIN"/>
    <property type="match status" value="1"/>
</dbReference>
<proteinExistence type="inferred from homology"/>
<dbReference type="EMBL" id="CAJJDM010000087">
    <property type="protein sequence ID" value="CAD8089585.1"/>
    <property type="molecule type" value="Genomic_DNA"/>
</dbReference>
<evidence type="ECO:0000256" key="1">
    <source>
        <dbReference type="RuleBase" id="RU000487"/>
    </source>
</evidence>
<gene>
    <name evidence="2" type="ORF">PPRIM_AZ9-3.1.T0840014</name>
</gene>
<evidence type="ECO:0000313" key="2">
    <source>
        <dbReference type="EMBL" id="CAD8089585.1"/>
    </source>
</evidence>
<dbReference type="InterPro" id="IPR004000">
    <property type="entry name" value="Actin"/>
</dbReference>
<comment type="caution">
    <text evidence="2">The sequence shown here is derived from an EMBL/GenBank/DDBJ whole genome shotgun (WGS) entry which is preliminary data.</text>
</comment>
<protein>
    <recommendedName>
        <fullName evidence="4">Actin</fullName>
    </recommendedName>
</protein>
<evidence type="ECO:0008006" key="4">
    <source>
        <dbReference type="Google" id="ProtNLM"/>
    </source>
</evidence>